<reference evidence="1" key="1">
    <citation type="journal article" date="2015" name="Nature">
        <title>Complex archaea that bridge the gap between prokaryotes and eukaryotes.</title>
        <authorList>
            <person name="Spang A."/>
            <person name="Saw J.H."/>
            <person name="Jorgensen S.L."/>
            <person name="Zaremba-Niedzwiedzka K."/>
            <person name="Martijn J."/>
            <person name="Lind A.E."/>
            <person name="van Eijk R."/>
            <person name="Schleper C."/>
            <person name="Guy L."/>
            <person name="Ettema T.J."/>
        </authorList>
    </citation>
    <scope>NUCLEOTIDE SEQUENCE</scope>
</reference>
<organism evidence="1">
    <name type="scientific">marine sediment metagenome</name>
    <dbReference type="NCBI Taxonomy" id="412755"/>
    <lineage>
        <taxon>unclassified sequences</taxon>
        <taxon>metagenomes</taxon>
        <taxon>ecological metagenomes</taxon>
    </lineage>
</organism>
<dbReference type="EMBL" id="LAZR01048373">
    <property type="protein sequence ID" value="KKK92081.1"/>
    <property type="molecule type" value="Genomic_DNA"/>
</dbReference>
<protein>
    <submittedName>
        <fullName evidence="1">Uncharacterized protein</fullName>
    </submittedName>
</protein>
<accession>A0A0F9C5Z2</accession>
<gene>
    <name evidence="1" type="ORF">LCGC14_2706490</name>
</gene>
<sequence length="359" mass="36189">MLSANKINFEHGSLQTPFKAFNLDSTTAAYQGLILGAGEGVPSNGTTGWAPGALYIDNQNGNQYRNSGNSTSSTWATAGSGSTSVIDDGAVFSGNITLLGHAQTGAATVDLTIPDFNNVDDTFAFVTLAQTLVNKTLTSPTINGATLNVASSGSGNLGITSDSSLTGTRQLTIALDSDAAIKVTTPAGLTTSELVGIAAASAAQGEVLYYNGTAWASLAVGTAGQSLLSNGAAANPSWGTISIGVASSIANGATLEDAGANDAVLAFTTQTVGAPTLTIPDFASVSDTFTFNTLQATLSNKILADDSVYFGDSGGLTKKLEFELSGATNAKTMTIASSHSNDRTLTLPDATDTLVGKAT</sequence>
<name>A0A0F9C5Z2_9ZZZZ</name>
<proteinExistence type="predicted"/>
<evidence type="ECO:0000313" key="1">
    <source>
        <dbReference type="EMBL" id="KKK92081.1"/>
    </source>
</evidence>
<dbReference type="AlphaFoldDB" id="A0A0F9C5Z2"/>
<feature type="non-terminal residue" evidence="1">
    <location>
        <position position="359"/>
    </location>
</feature>
<comment type="caution">
    <text evidence="1">The sequence shown here is derived from an EMBL/GenBank/DDBJ whole genome shotgun (WGS) entry which is preliminary data.</text>
</comment>